<evidence type="ECO:0000313" key="4">
    <source>
        <dbReference type="EMBL" id="GCF09415.1"/>
    </source>
</evidence>
<dbReference type="Gene3D" id="2.160.20.80">
    <property type="entry name" value="E3 ubiquitin-protein ligase SopA"/>
    <property type="match status" value="1"/>
</dbReference>
<dbReference type="PANTHER" id="PTHR47485">
    <property type="entry name" value="THYLAKOID LUMENAL 17.4 KDA PROTEIN, CHLOROPLASTIC"/>
    <property type="match status" value="1"/>
</dbReference>
<keyword evidence="3" id="KW-1133">Transmembrane helix</keyword>
<proteinExistence type="predicted"/>
<dbReference type="RefSeq" id="WP_149402357.1">
    <property type="nucleotide sequence ID" value="NZ_BIXY01000042.1"/>
</dbReference>
<keyword evidence="2" id="KW-0175">Coiled coil</keyword>
<evidence type="ECO:0000256" key="2">
    <source>
        <dbReference type="SAM" id="Coils"/>
    </source>
</evidence>
<dbReference type="OrthoDB" id="157338at2"/>
<name>A0A5A5TDW4_9CHLR</name>
<keyword evidence="3" id="KW-0472">Membrane</keyword>
<dbReference type="AlphaFoldDB" id="A0A5A5TDW4"/>
<keyword evidence="1" id="KW-0677">Repeat</keyword>
<evidence type="ECO:0008006" key="6">
    <source>
        <dbReference type="Google" id="ProtNLM"/>
    </source>
</evidence>
<reference evidence="4 5" key="1">
    <citation type="submission" date="2019-01" db="EMBL/GenBank/DDBJ databases">
        <title>Draft genome sequence of Dictyobacter sp. Uno17.</title>
        <authorList>
            <person name="Wang C.M."/>
            <person name="Zheng Y."/>
            <person name="Sakai Y."/>
            <person name="Abe K."/>
            <person name="Yokota A."/>
            <person name="Yabe S."/>
        </authorList>
    </citation>
    <scope>NUCLEOTIDE SEQUENCE [LARGE SCALE GENOMIC DNA]</scope>
    <source>
        <strain evidence="4 5">Uno17</strain>
    </source>
</reference>
<evidence type="ECO:0000313" key="5">
    <source>
        <dbReference type="Proteomes" id="UP000322530"/>
    </source>
</evidence>
<sequence>MLELLLIGGVIGSCIIVLCCALIAVQIQKRGLERLQHQQAAWECAQDTHKKQWEERQDKLLSQLENELNAHLEQLQKETEQRLMLEADRVKYELSHVPRVEDTPLPARTQDTKGIMTPHTTVPLLSRSLRGANLSGYDLSYRYLHGADLRNVDLANSNLFMADLSGACLRGASLIGADLSAANCVNTDFTGADLTGANLLVTDLNDAVLVGATLQEVHNLSNEQIHIAIVDSTTRLDSDIDITLPRIPRISLA</sequence>
<evidence type="ECO:0000256" key="3">
    <source>
        <dbReference type="SAM" id="Phobius"/>
    </source>
</evidence>
<keyword evidence="3" id="KW-0812">Transmembrane</keyword>
<accession>A0A5A5TDW4</accession>
<feature type="coiled-coil region" evidence="2">
    <location>
        <begin position="50"/>
        <end position="88"/>
    </location>
</feature>
<protein>
    <recommendedName>
        <fullName evidence="6">Pentapeptide repeat-containing protein</fullName>
    </recommendedName>
</protein>
<dbReference type="SUPFAM" id="SSF141571">
    <property type="entry name" value="Pentapeptide repeat-like"/>
    <property type="match status" value="1"/>
</dbReference>
<dbReference type="InterPro" id="IPR001646">
    <property type="entry name" value="5peptide_repeat"/>
</dbReference>
<evidence type="ECO:0000256" key="1">
    <source>
        <dbReference type="ARBA" id="ARBA00022737"/>
    </source>
</evidence>
<dbReference type="EMBL" id="BIXY01000042">
    <property type="protein sequence ID" value="GCF09415.1"/>
    <property type="molecule type" value="Genomic_DNA"/>
</dbReference>
<organism evidence="4 5">
    <name type="scientific">Dictyobacter arantiisoli</name>
    <dbReference type="NCBI Taxonomy" id="2014874"/>
    <lineage>
        <taxon>Bacteria</taxon>
        <taxon>Bacillati</taxon>
        <taxon>Chloroflexota</taxon>
        <taxon>Ktedonobacteria</taxon>
        <taxon>Ktedonobacterales</taxon>
        <taxon>Dictyobacteraceae</taxon>
        <taxon>Dictyobacter</taxon>
    </lineage>
</organism>
<keyword evidence="5" id="KW-1185">Reference proteome</keyword>
<dbReference type="PANTHER" id="PTHR47485:SF1">
    <property type="entry name" value="THYLAKOID LUMENAL 17.4 KDA PROTEIN, CHLOROPLASTIC"/>
    <property type="match status" value="1"/>
</dbReference>
<comment type="caution">
    <text evidence="4">The sequence shown here is derived from an EMBL/GenBank/DDBJ whole genome shotgun (WGS) entry which is preliminary data.</text>
</comment>
<dbReference type="Pfam" id="PF00805">
    <property type="entry name" value="Pentapeptide"/>
    <property type="match status" value="1"/>
</dbReference>
<dbReference type="Proteomes" id="UP000322530">
    <property type="component" value="Unassembled WGS sequence"/>
</dbReference>
<feature type="transmembrane region" description="Helical" evidence="3">
    <location>
        <begin position="6"/>
        <end position="25"/>
    </location>
</feature>
<gene>
    <name evidence="4" type="ORF">KDI_29790</name>
</gene>